<proteinExistence type="predicted"/>
<accession>A0AAE1CTL5</accession>
<organism evidence="1 2">
    <name type="scientific">Elysia crispata</name>
    <name type="common">lettuce slug</name>
    <dbReference type="NCBI Taxonomy" id="231223"/>
    <lineage>
        <taxon>Eukaryota</taxon>
        <taxon>Metazoa</taxon>
        <taxon>Spiralia</taxon>
        <taxon>Lophotrochozoa</taxon>
        <taxon>Mollusca</taxon>
        <taxon>Gastropoda</taxon>
        <taxon>Heterobranchia</taxon>
        <taxon>Euthyneura</taxon>
        <taxon>Panpulmonata</taxon>
        <taxon>Sacoglossa</taxon>
        <taxon>Placobranchoidea</taxon>
        <taxon>Plakobranchidae</taxon>
        <taxon>Elysia</taxon>
    </lineage>
</organism>
<keyword evidence="2" id="KW-1185">Reference proteome</keyword>
<comment type="caution">
    <text evidence="1">The sequence shown here is derived from an EMBL/GenBank/DDBJ whole genome shotgun (WGS) entry which is preliminary data.</text>
</comment>
<evidence type="ECO:0000313" key="2">
    <source>
        <dbReference type="Proteomes" id="UP001283361"/>
    </source>
</evidence>
<sequence length="222" mass="25415">MNTRKTFFPFFQSQQEELLALELIIERQTRVYGEHTTQYSWAELCFFLITSGDSIKMGKIWERRCYRSCNVTAPTRYSTVHNALKQALCAHLLIQLYGHHVPLALLLRGPDQLHPVARAWAARVQPALHLAAVVHKLEQRHRQTAAVSNFKVTVMPMESQAYRCERYGSKSSFYAGKRLRFLSCHETSTLMKDPSGNLVSLKDSNPRLASSCHVPRPIYPAK</sequence>
<dbReference type="AlphaFoldDB" id="A0AAE1CTL5"/>
<dbReference type="Proteomes" id="UP001283361">
    <property type="component" value="Unassembled WGS sequence"/>
</dbReference>
<dbReference type="EMBL" id="JAWDGP010006844">
    <property type="protein sequence ID" value="KAK3734633.1"/>
    <property type="molecule type" value="Genomic_DNA"/>
</dbReference>
<name>A0AAE1CTL5_9GAST</name>
<gene>
    <name evidence="1" type="ORF">RRG08_003540</name>
</gene>
<protein>
    <submittedName>
        <fullName evidence="1">Uncharacterized protein</fullName>
    </submittedName>
</protein>
<evidence type="ECO:0000313" key="1">
    <source>
        <dbReference type="EMBL" id="KAK3734633.1"/>
    </source>
</evidence>
<reference evidence="1" key="1">
    <citation type="journal article" date="2023" name="G3 (Bethesda)">
        <title>A reference genome for the long-term kleptoplast-retaining sea slug Elysia crispata morphotype clarki.</title>
        <authorList>
            <person name="Eastman K.E."/>
            <person name="Pendleton A.L."/>
            <person name="Shaikh M.A."/>
            <person name="Suttiyut T."/>
            <person name="Ogas R."/>
            <person name="Tomko P."/>
            <person name="Gavelis G."/>
            <person name="Widhalm J.R."/>
            <person name="Wisecaver J.H."/>
        </authorList>
    </citation>
    <scope>NUCLEOTIDE SEQUENCE</scope>
    <source>
        <strain evidence="1">ECLA1</strain>
    </source>
</reference>